<sequence>MGNKASKRQIYMQSIRKECLALLAQKGLYVGKPNTQNVNLEKVICKVTGWPPSRRDGPFVTVERYVLESRSTVRPQQPRKAEASAINRMERRPYSLGRDIAAAMARLIGVPKPVAMVSNLPFIGFAE</sequence>
<dbReference type="EMBL" id="NEVQ01000012">
    <property type="protein sequence ID" value="OZI57651.1"/>
    <property type="molecule type" value="Genomic_DNA"/>
</dbReference>
<keyword evidence="2" id="KW-1185">Reference proteome</keyword>
<comment type="caution">
    <text evidence="1">The sequence shown here is derived from an EMBL/GenBank/DDBJ whole genome shotgun (WGS) entry which is preliminary data.</text>
</comment>
<name>A0A261U7T7_9BORD</name>
<accession>A0A261U7T7</accession>
<organism evidence="1 2">
    <name type="scientific">Bordetella genomosp. 4</name>
    <dbReference type="NCBI Taxonomy" id="463044"/>
    <lineage>
        <taxon>Bacteria</taxon>
        <taxon>Pseudomonadati</taxon>
        <taxon>Pseudomonadota</taxon>
        <taxon>Betaproteobacteria</taxon>
        <taxon>Burkholderiales</taxon>
        <taxon>Alcaligenaceae</taxon>
        <taxon>Bordetella</taxon>
    </lineage>
</organism>
<dbReference type="Proteomes" id="UP000216885">
    <property type="component" value="Unassembled WGS sequence"/>
</dbReference>
<protein>
    <submittedName>
        <fullName evidence="1">Uncharacterized protein</fullName>
    </submittedName>
</protein>
<reference evidence="1 2" key="1">
    <citation type="submission" date="2017-05" db="EMBL/GenBank/DDBJ databases">
        <title>Complete and WGS of Bordetella genogroups.</title>
        <authorList>
            <person name="Spilker T."/>
            <person name="LiPuma J."/>
        </authorList>
    </citation>
    <scope>NUCLEOTIDE SEQUENCE [LARGE SCALE GENOMIC DNA]</scope>
    <source>
        <strain evidence="1 2">AU9919</strain>
    </source>
</reference>
<proteinExistence type="predicted"/>
<evidence type="ECO:0000313" key="1">
    <source>
        <dbReference type="EMBL" id="OZI57651.1"/>
    </source>
</evidence>
<evidence type="ECO:0000313" key="2">
    <source>
        <dbReference type="Proteomes" id="UP000216885"/>
    </source>
</evidence>
<dbReference type="AlphaFoldDB" id="A0A261U7T7"/>
<dbReference type="RefSeq" id="WP_094837718.1">
    <property type="nucleotide sequence ID" value="NZ_NEVQ01000012.1"/>
</dbReference>
<gene>
    <name evidence="1" type="ORF">CAL20_09755</name>
</gene>